<proteinExistence type="predicted"/>
<feature type="compositionally biased region" description="Low complexity" evidence="1">
    <location>
        <begin position="795"/>
        <end position="816"/>
    </location>
</feature>
<evidence type="ECO:0000313" key="3">
    <source>
        <dbReference type="Proteomes" id="UP000662931"/>
    </source>
</evidence>
<feature type="region of interest" description="Disordered" evidence="1">
    <location>
        <begin position="578"/>
        <end position="664"/>
    </location>
</feature>
<feature type="region of interest" description="Disordered" evidence="1">
    <location>
        <begin position="782"/>
        <end position="831"/>
    </location>
</feature>
<dbReference type="Proteomes" id="UP000662931">
    <property type="component" value="Chromosome 1"/>
</dbReference>
<dbReference type="RefSeq" id="XP_038776768.1">
    <property type="nucleotide sequence ID" value="XM_038920840.1"/>
</dbReference>
<gene>
    <name evidence="2" type="ORF">FOA43_000510</name>
</gene>
<dbReference type="EMBL" id="CP064812">
    <property type="protein sequence ID" value="QPG73203.1"/>
    <property type="molecule type" value="Genomic_DNA"/>
</dbReference>
<dbReference type="GeneID" id="62193911"/>
<dbReference type="SUPFAM" id="SSF52047">
    <property type="entry name" value="RNI-like"/>
    <property type="match status" value="1"/>
</dbReference>
<feature type="compositionally biased region" description="Low complexity" evidence="1">
    <location>
        <begin position="638"/>
        <end position="647"/>
    </location>
</feature>
<protein>
    <submittedName>
        <fullName evidence="2">Uncharacterized protein</fullName>
    </submittedName>
</protein>
<dbReference type="KEGG" id="bnn:FOA43_000510"/>
<feature type="compositionally biased region" description="Polar residues" evidence="1">
    <location>
        <begin position="817"/>
        <end position="827"/>
    </location>
</feature>
<reference evidence="2" key="1">
    <citation type="submission" date="2020-10" db="EMBL/GenBank/DDBJ databases">
        <authorList>
            <person name="Roach M.J.R."/>
        </authorList>
    </citation>
    <scope>NUCLEOTIDE SEQUENCE</scope>
    <source>
        <strain evidence="2">CBS 1945</strain>
    </source>
</reference>
<dbReference type="AlphaFoldDB" id="A0A875RXD0"/>
<accession>A0A875RXD0</accession>
<sequence>MDDGKAQQFLVNKLLEQKGIIFTEYNDIQLKLFDVDSTLSPNEFDRLARKLDPQSKILLCEKVKLIYGFNSLTPFIVRLIHILNFSTFFSIFDITSNIKLYGFYSLNYTNPVEILVKQIRHDLFIVKSFKEFTIQEMKKEHDFHLPYKEFKRLNLNDGNLVVVKILFKNEQKPIDLALIKPLLPRIELLHLSLESEAKLKPFNDLIDQYGTNLKYLKFGVNRGTFKKIPIRNSIDVMKLVNIDNLNFINDLKNCQSLDVFFDNWELRKNCDIKFQQNFIIKFDVKQRIQNLRTLNIFHTYLDSKDLNKLKLFPNLTYSKISYVILDNDGFDMSECKKLQELKIHFTYQKAVEEPDNGEDVASRIQWPPNAKKLSITIHNIKNLDQNFSIRLNILKKIAKPLPPSIVDLCIDISYDTGGSGPELYSISRDDILKISMLINQILTSNLENLKLKGISRYNYKIGKPLIFSAINFPPSLKLLSLNDFILDYNFINLPKLKKLYFEHSLFDLDFRLPDSDEILIEKCTFKDLAHLPANSSKIEFKMCTFRKIPTYNGDVSNVVINNCRVMEQPTNNIFKFQQQLQTSREDQNGSEQRQSLNQRRGQKSGRQNGQPQKAISNSVTLSASSSMEDAHQRRRPQRQQQQQQQQRETIPRHSGMHHHLRQKAAPLPQQASMFASTFTFHPSQQSQQSQRAQQAQQPVQQFQMFPSSSLGNMTNPPNAVPAMKPSSSVNQIMGPHQPDMNFAGYDYLGGSSQFSNFIDKDLEMQLNGLSLDNSSSYLGARGSPFGRNAQEQHVSSPPLNSLAMSNSSSNQQAQRSVRPNEQLMPQFSGSGSVGPVSGAYSGMLLQFAPSALSSIQKETAPIPSSGYGIPSSAYEKTFMASSTKSNDGIGYFVNGAVSQDYATQHSPQVVPVQQRVAVPMQGQPLNNSNFIPSNEQAFVEMMNAEMNRANSNGVSDSF</sequence>
<organism evidence="2 3">
    <name type="scientific">Eeniella nana</name>
    <name type="common">Yeast</name>
    <name type="synonym">Brettanomyces nanus</name>
    <dbReference type="NCBI Taxonomy" id="13502"/>
    <lineage>
        <taxon>Eukaryota</taxon>
        <taxon>Fungi</taxon>
        <taxon>Dikarya</taxon>
        <taxon>Ascomycota</taxon>
        <taxon>Saccharomycotina</taxon>
        <taxon>Pichiomycetes</taxon>
        <taxon>Pichiales</taxon>
        <taxon>Pichiaceae</taxon>
        <taxon>Brettanomyces</taxon>
    </lineage>
</organism>
<evidence type="ECO:0000313" key="2">
    <source>
        <dbReference type="EMBL" id="QPG73203.1"/>
    </source>
</evidence>
<name>A0A875RXD0_EENNA</name>
<keyword evidence="3" id="KW-1185">Reference proteome</keyword>
<feature type="compositionally biased region" description="Low complexity" evidence="1">
    <location>
        <begin position="683"/>
        <end position="709"/>
    </location>
</feature>
<feature type="region of interest" description="Disordered" evidence="1">
    <location>
        <begin position="680"/>
        <end position="735"/>
    </location>
</feature>
<evidence type="ECO:0000256" key="1">
    <source>
        <dbReference type="SAM" id="MobiDB-lite"/>
    </source>
</evidence>
<feature type="compositionally biased region" description="Polar residues" evidence="1">
    <location>
        <begin position="589"/>
        <end position="627"/>
    </location>
</feature>
<dbReference type="OrthoDB" id="3996734at2759"/>